<gene>
    <name evidence="2" type="ORF">EYF80_001532</name>
</gene>
<name>A0A4Z2JDJ2_9TELE</name>
<evidence type="ECO:0000256" key="1">
    <source>
        <dbReference type="SAM" id="MobiDB-lite"/>
    </source>
</evidence>
<dbReference type="AlphaFoldDB" id="A0A4Z2JDJ2"/>
<organism evidence="2 3">
    <name type="scientific">Liparis tanakae</name>
    <name type="common">Tanaka's snailfish</name>
    <dbReference type="NCBI Taxonomy" id="230148"/>
    <lineage>
        <taxon>Eukaryota</taxon>
        <taxon>Metazoa</taxon>
        <taxon>Chordata</taxon>
        <taxon>Craniata</taxon>
        <taxon>Vertebrata</taxon>
        <taxon>Euteleostomi</taxon>
        <taxon>Actinopterygii</taxon>
        <taxon>Neopterygii</taxon>
        <taxon>Teleostei</taxon>
        <taxon>Neoteleostei</taxon>
        <taxon>Acanthomorphata</taxon>
        <taxon>Eupercaria</taxon>
        <taxon>Perciformes</taxon>
        <taxon>Cottioidei</taxon>
        <taxon>Cottales</taxon>
        <taxon>Liparidae</taxon>
        <taxon>Liparis</taxon>
    </lineage>
</organism>
<feature type="compositionally biased region" description="Polar residues" evidence="1">
    <location>
        <begin position="1"/>
        <end position="13"/>
    </location>
</feature>
<feature type="region of interest" description="Disordered" evidence="1">
    <location>
        <begin position="1"/>
        <end position="46"/>
    </location>
</feature>
<accession>A0A4Z2JDJ2</accession>
<dbReference type="Proteomes" id="UP000314294">
    <property type="component" value="Unassembled WGS sequence"/>
</dbReference>
<sequence>MPSGTLVSGTPSSRVAALSRAGSPNPKESVRSPEAATRRPARNTERGAILTDWWSYRGRPCESSTARGQDTPPHGHHGAGEQGPPVQEEGGVGGGLAHTAFELFGFGVVGCSSDLSNNRHVAPVTGVICTLHDEVEMVVMLVEALPRRYSVGVTCCAAGLKSLTDTPTLPSSTTGTVPEERGGSPGFKGVWYSRSVGCCDPCDALFLIEKQQGNMAGGARIHGYRLEMAERLEGLGAGTEELSWQGSWQSHSLIEVLLHVGGDVLDGQHGLLACGLDLRLGQQEAVTASVAQLEGEGILHSQVVGPVIRASSCGV</sequence>
<dbReference type="OrthoDB" id="10603315at2759"/>
<evidence type="ECO:0000313" key="3">
    <source>
        <dbReference type="Proteomes" id="UP000314294"/>
    </source>
</evidence>
<keyword evidence="3" id="KW-1185">Reference proteome</keyword>
<reference evidence="2 3" key="1">
    <citation type="submission" date="2019-03" db="EMBL/GenBank/DDBJ databases">
        <title>First draft genome of Liparis tanakae, snailfish: a comprehensive survey of snailfish specific genes.</title>
        <authorList>
            <person name="Kim W."/>
            <person name="Song I."/>
            <person name="Jeong J.-H."/>
            <person name="Kim D."/>
            <person name="Kim S."/>
            <person name="Ryu S."/>
            <person name="Song J.Y."/>
            <person name="Lee S.K."/>
        </authorList>
    </citation>
    <scope>NUCLEOTIDE SEQUENCE [LARGE SCALE GENOMIC DNA]</scope>
    <source>
        <tissue evidence="2">Muscle</tissue>
    </source>
</reference>
<comment type="caution">
    <text evidence="2">The sequence shown here is derived from an EMBL/GenBank/DDBJ whole genome shotgun (WGS) entry which is preliminary data.</text>
</comment>
<protein>
    <submittedName>
        <fullName evidence="2">Uncharacterized protein</fullName>
    </submittedName>
</protein>
<evidence type="ECO:0000313" key="2">
    <source>
        <dbReference type="EMBL" id="TNN88316.1"/>
    </source>
</evidence>
<dbReference type="EMBL" id="SRLO01000006">
    <property type="protein sequence ID" value="TNN88316.1"/>
    <property type="molecule type" value="Genomic_DNA"/>
</dbReference>
<feature type="region of interest" description="Disordered" evidence="1">
    <location>
        <begin position="61"/>
        <end position="93"/>
    </location>
</feature>
<proteinExistence type="predicted"/>